<evidence type="ECO:0000256" key="5">
    <source>
        <dbReference type="ARBA" id="ARBA00022989"/>
    </source>
</evidence>
<evidence type="ECO:0000313" key="13">
    <source>
        <dbReference type="Proteomes" id="UP000185687"/>
    </source>
</evidence>
<keyword evidence="13" id="KW-1185">Reference proteome</keyword>
<dbReference type="STRING" id="588898.BB347_13790"/>
<feature type="transmembrane region" description="Helical" evidence="8">
    <location>
        <begin position="125"/>
        <end position="147"/>
    </location>
</feature>
<dbReference type="GO" id="GO:0016020">
    <property type="term" value="C:membrane"/>
    <property type="evidence" value="ECO:0007669"/>
    <property type="project" value="UniProtKB-SubCell"/>
</dbReference>
<keyword evidence="4 8" id="KW-0812">Transmembrane</keyword>
<evidence type="ECO:0000256" key="1">
    <source>
        <dbReference type="ARBA" id="ARBA00004141"/>
    </source>
</evidence>
<keyword evidence="3" id="KW-0050">Antiport</keyword>
<keyword evidence="7 8" id="KW-0472">Membrane</keyword>
<feature type="transmembrane region" description="Helical" evidence="8">
    <location>
        <begin position="99"/>
        <end position="118"/>
    </location>
</feature>
<evidence type="ECO:0000256" key="2">
    <source>
        <dbReference type="ARBA" id="ARBA00022448"/>
    </source>
</evidence>
<dbReference type="KEGG" id="hda:BB347_13790"/>
<evidence type="ECO:0000313" key="14">
    <source>
        <dbReference type="Proteomes" id="UP000187321"/>
    </source>
</evidence>
<evidence type="ECO:0000313" key="11">
    <source>
        <dbReference type="EMBL" id="APX97593.1"/>
    </source>
</evidence>
<feature type="transmembrane region" description="Helical" evidence="8">
    <location>
        <begin position="68"/>
        <end position="87"/>
    </location>
</feature>
<dbReference type="Gene3D" id="3.40.50.620">
    <property type="entry name" value="HUPs"/>
    <property type="match status" value="1"/>
</dbReference>
<name>A0A1N7F7U1_9EURY</name>
<feature type="domain" description="UspA" evidence="9">
    <location>
        <begin position="439"/>
        <end position="562"/>
    </location>
</feature>
<evidence type="ECO:0000259" key="10">
    <source>
        <dbReference type="Pfam" id="PF00999"/>
    </source>
</evidence>
<dbReference type="PANTHER" id="PTHR43562">
    <property type="entry name" value="NAPA-TYPE SODIUM/HYDROGEN ANTIPORTER"/>
    <property type="match status" value="1"/>
</dbReference>
<feature type="transmembrane region" description="Helical" evidence="8">
    <location>
        <begin position="153"/>
        <end position="172"/>
    </location>
</feature>
<evidence type="ECO:0000256" key="6">
    <source>
        <dbReference type="ARBA" id="ARBA00023065"/>
    </source>
</evidence>
<feature type="transmembrane region" description="Helical" evidence="8">
    <location>
        <begin position="184"/>
        <end position="208"/>
    </location>
</feature>
<dbReference type="InterPro" id="IPR006016">
    <property type="entry name" value="UspA"/>
</dbReference>
<dbReference type="Proteomes" id="UP000187321">
    <property type="component" value="Chromosome"/>
</dbReference>
<keyword evidence="6" id="KW-0406">Ion transport</keyword>
<dbReference type="EMBL" id="FTNP01000005">
    <property type="protein sequence ID" value="SIR96374.1"/>
    <property type="molecule type" value="Genomic_DNA"/>
</dbReference>
<sequence>MNALCPPSLASTHSVVATDGVRLEGYETLLSTGPSLTPPFDDPVLIFGLAMVIFLVAPLVLQRYRLPGIIGIILIGAAIGPNGAHLLERDATIELLGEVGLIYLMFIAGLEINLAQFLEYKDRSVVFGLLSFVIPQTVGTVVGVSLLGLELPAALLFAAIFSSHTLLAYPVVNRLGIATDESMTATIGGTILTDTLALLVLAVVIAGVDGTLDAAFWTQLSVGLTLFFVGVWVLVPRLGRWFFRIHSEESYFEFLFVMAVLFICAFLAELVGVEHIIGAFLAGLTLNRLIPESGTLMNRIEFVGNALFIPFFLLSVGMLVNVGVVFEGLDTLALAGSLLVMVFITKYVAAWATGRVYGYDRDQVLGMFGLSVGQAAAALAIVQIGFDAGVPGFGQEMINAVVVMILVVSLFSPALVERAGSALVRAREREAYDPGRTSQRILVPVSRETEHAESLLDLAVTIRNERAHEPIHTVTVVRPEQRSRTTANVAEVEALLEDLEAYTAGAEVPIEPHTRVNHNIASGIVRSSVENRITTLVVGWDGRTARTQQVFGHIIDQVLDRTTELTLVGRLRSPLNTTQRIVLVLPPDIHHNDGFSEALHTVKRISAQTGAPIHGLVVDGNPGHFDRVTTSLEPSTSATFHAVDGWNELFEKLRDETRSDDFLVCVSARRNEVGWHSELRTLPNRLARVTDGNFVVMYPATEERADDRQFLRFS</sequence>
<proteinExistence type="predicted"/>
<feature type="transmembrane region" description="Helical" evidence="8">
    <location>
        <begin position="398"/>
        <end position="416"/>
    </location>
</feature>
<feature type="domain" description="Cation/H+ exchanger transmembrane" evidence="10">
    <location>
        <begin position="52"/>
        <end position="415"/>
    </location>
</feature>
<dbReference type="SUPFAM" id="SSF52402">
    <property type="entry name" value="Adenine nucleotide alpha hydrolases-like"/>
    <property type="match status" value="1"/>
</dbReference>
<dbReference type="Pfam" id="PF00999">
    <property type="entry name" value="Na_H_Exchanger"/>
    <property type="match status" value="1"/>
</dbReference>
<dbReference type="InterPro" id="IPR038770">
    <property type="entry name" value="Na+/solute_symporter_sf"/>
</dbReference>
<protein>
    <submittedName>
        <fullName evidence="11">Cation/H(+) antiporter</fullName>
    </submittedName>
    <submittedName>
        <fullName evidence="12">Transporter, CPA2 family</fullName>
    </submittedName>
</protein>
<feature type="transmembrane region" description="Helical" evidence="8">
    <location>
        <begin position="302"/>
        <end position="326"/>
    </location>
</feature>
<feature type="transmembrane region" description="Helical" evidence="8">
    <location>
        <begin position="332"/>
        <end position="352"/>
    </location>
</feature>
<keyword evidence="2" id="KW-0813">Transport</keyword>
<evidence type="ECO:0000256" key="8">
    <source>
        <dbReference type="SAM" id="Phobius"/>
    </source>
</evidence>
<dbReference type="Pfam" id="PF00582">
    <property type="entry name" value="Usp"/>
    <property type="match status" value="1"/>
</dbReference>
<evidence type="ECO:0000256" key="3">
    <source>
        <dbReference type="ARBA" id="ARBA00022449"/>
    </source>
</evidence>
<dbReference type="OrthoDB" id="12029at2157"/>
<dbReference type="GO" id="GO:0015297">
    <property type="term" value="F:antiporter activity"/>
    <property type="evidence" value="ECO:0007669"/>
    <property type="project" value="UniProtKB-KW"/>
</dbReference>
<keyword evidence="5 8" id="KW-1133">Transmembrane helix</keyword>
<dbReference type="CDD" id="cd00293">
    <property type="entry name" value="USP-like"/>
    <property type="match status" value="1"/>
</dbReference>
<dbReference type="Gene3D" id="1.20.1530.20">
    <property type="match status" value="1"/>
</dbReference>
<feature type="transmembrane region" description="Helical" evidence="8">
    <location>
        <begin position="214"/>
        <end position="238"/>
    </location>
</feature>
<dbReference type="PANTHER" id="PTHR43562:SF4">
    <property type="entry name" value="NA(+)_H(+) ANTIPORTER NHAS5"/>
    <property type="match status" value="1"/>
</dbReference>
<dbReference type="InterPro" id="IPR014729">
    <property type="entry name" value="Rossmann-like_a/b/a_fold"/>
</dbReference>
<evidence type="ECO:0000256" key="4">
    <source>
        <dbReference type="ARBA" id="ARBA00022692"/>
    </source>
</evidence>
<dbReference type="EMBL" id="CP019327">
    <property type="protein sequence ID" value="APX97593.1"/>
    <property type="molecule type" value="Genomic_DNA"/>
</dbReference>
<feature type="transmembrane region" description="Helical" evidence="8">
    <location>
        <begin position="44"/>
        <end position="61"/>
    </location>
</feature>
<evidence type="ECO:0000259" key="9">
    <source>
        <dbReference type="Pfam" id="PF00582"/>
    </source>
</evidence>
<organism evidence="12 13">
    <name type="scientific">Natronorubrum daqingense</name>
    <dbReference type="NCBI Taxonomy" id="588898"/>
    <lineage>
        <taxon>Archaea</taxon>
        <taxon>Methanobacteriati</taxon>
        <taxon>Methanobacteriota</taxon>
        <taxon>Stenosarchaea group</taxon>
        <taxon>Halobacteria</taxon>
        <taxon>Halobacteriales</taxon>
        <taxon>Natrialbaceae</taxon>
        <taxon>Natronorubrum</taxon>
    </lineage>
</organism>
<reference evidence="11 14" key="1">
    <citation type="submission" date="2017-01" db="EMBL/GenBank/DDBJ databases">
        <title>Complete genome sequence of Haloterrigena daqingensis type strain (JX313T).</title>
        <authorList>
            <person name="Shuang W."/>
        </authorList>
    </citation>
    <scope>NUCLEOTIDE SEQUENCE [LARGE SCALE GENOMIC DNA]</scope>
    <source>
        <strain evidence="11 14">JX313</strain>
    </source>
</reference>
<dbReference type="AlphaFoldDB" id="A0A1N7F7U1"/>
<accession>A0A1N7F7U1</accession>
<dbReference type="Proteomes" id="UP000185687">
    <property type="component" value="Unassembled WGS sequence"/>
</dbReference>
<comment type="subcellular location">
    <subcellularLocation>
        <location evidence="1">Membrane</location>
        <topology evidence="1">Multi-pass membrane protein</topology>
    </subcellularLocation>
</comment>
<dbReference type="GO" id="GO:1902600">
    <property type="term" value="P:proton transmembrane transport"/>
    <property type="evidence" value="ECO:0007669"/>
    <property type="project" value="InterPro"/>
</dbReference>
<evidence type="ECO:0000313" key="12">
    <source>
        <dbReference type="EMBL" id="SIR96374.1"/>
    </source>
</evidence>
<evidence type="ECO:0000256" key="7">
    <source>
        <dbReference type="ARBA" id="ARBA00023136"/>
    </source>
</evidence>
<feature type="transmembrane region" description="Helical" evidence="8">
    <location>
        <begin position="250"/>
        <end position="268"/>
    </location>
</feature>
<gene>
    <name evidence="11" type="ORF">BB347_13790</name>
    <name evidence="12" type="ORF">SAMN05421809_3080</name>
</gene>
<reference evidence="12 13" key="2">
    <citation type="submission" date="2017-01" db="EMBL/GenBank/DDBJ databases">
        <authorList>
            <person name="Mah S.A."/>
            <person name="Swanson W.J."/>
            <person name="Moy G.W."/>
            <person name="Vacquier V.D."/>
        </authorList>
    </citation>
    <scope>NUCLEOTIDE SEQUENCE [LARGE SCALE GENOMIC DNA]</scope>
    <source>
        <strain evidence="12 13">CGMCC 1.8909</strain>
    </source>
</reference>
<dbReference type="InterPro" id="IPR006153">
    <property type="entry name" value="Cation/H_exchanger_TM"/>
</dbReference>
<feature type="transmembrane region" description="Helical" evidence="8">
    <location>
        <begin position="364"/>
        <end position="386"/>
    </location>
</feature>